<dbReference type="AlphaFoldDB" id="A0A8A4THK8"/>
<reference evidence="2" key="1">
    <citation type="submission" date="2021-03" db="EMBL/GenBank/DDBJ databases">
        <title>Acanthopleuribacteraceae sp. M133.</title>
        <authorList>
            <person name="Wang G."/>
        </authorList>
    </citation>
    <scope>NUCLEOTIDE SEQUENCE</scope>
    <source>
        <strain evidence="2">M133</strain>
    </source>
</reference>
<accession>A0A8A4THK8</accession>
<feature type="transmembrane region" description="Helical" evidence="1">
    <location>
        <begin position="252"/>
        <end position="273"/>
    </location>
</feature>
<organism evidence="2 3">
    <name type="scientific">Sulfidibacter corallicola</name>
    <dbReference type="NCBI Taxonomy" id="2818388"/>
    <lineage>
        <taxon>Bacteria</taxon>
        <taxon>Pseudomonadati</taxon>
        <taxon>Acidobacteriota</taxon>
        <taxon>Holophagae</taxon>
        <taxon>Acanthopleuribacterales</taxon>
        <taxon>Acanthopleuribacteraceae</taxon>
        <taxon>Sulfidibacter</taxon>
    </lineage>
</organism>
<feature type="transmembrane region" description="Helical" evidence="1">
    <location>
        <begin position="71"/>
        <end position="94"/>
    </location>
</feature>
<keyword evidence="3" id="KW-1185">Reference proteome</keyword>
<sequence>MQHLSRALGFIGLTILCWGMYGPTMHAGQGAMEGASLRPFICVGFAYFLIAVVVPMAILKTRDDGGRWTRAGVTWSLFAGALGAMGALGIIMAFKFRGNPVFVMPLVFGLAPVVNTFVTMFLSKTYKDAGPLFFLGLVLVAIGAAGVLFFKPAAKNVRIDEHENGAIVVTLTEVHGGARETHSWEARNLRDLRENPELSRAYALYNRKKPLDFSEFLMILLSVAMTALCWGSYGPTLHKGQAHSGGSRLRPFVCVGMAYFAMAVVIPLLVLGAWNEPGSWTPSGIFWSLGAGAVGAIGALGVIMAFNSGGKPIFVMPFVFGGAPVMNTFVTIVGEGTFSQITPSFLFALAMVIAGAVTALVFVPKGPPPGTPVPPTGAEATAKAA</sequence>
<gene>
    <name evidence="2" type="ORF">J3U87_23980</name>
</gene>
<evidence type="ECO:0000256" key="1">
    <source>
        <dbReference type="SAM" id="Phobius"/>
    </source>
</evidence>
<dbReference type="RefSeq" id="WP_237378304.1">
    <property type="nucleotide sequence ID" value="NZ_CP071793.1"/>
</dbReference>
<feature type="transmembrane region" description="Helical" evidence="1">
    <location>
        <begin position="285"/>
        <end position="306"/>
    </location>
</feature>
<feature type="transmembrane region" description="Helical" evidence="1">
    <location>
        <begin position="313"/>
        <end position="333"/>
    </location>
</feature>
<protein>
    <recommendedName>
        <fullName evidence="4">EamA-like transporter family protein</fullName>
    </recommendedName>
</protein>
<keyword evidence="1" id="KW-0812">Transmembrane</keyword>
<evidence type="ECO:0008006" key="4">
    <source>
        <dbReference type="Google" id="ProtNLM"/>
    </source>
</evidence>
<dbReference type="Proteomes" id="UP000663929">
    <property type="component" value="Chromosome"/>
</dbReference>
<feature type="transmembrane region" description="Helical" evidence="1">
    <location>
        <begin position="129"/>
        <end position="150"/>
    </location>
</feature>
<name>A0A8A4THK8_SULCO</name>
<keyword evidence="1" id="KW-1133">Transmembrane helix</keyword>
<keyword evidence="1" id="KW-0472">Membrane</keyword>
<feature type="transmembrane region" description="Helical" evidence="1">
    <location>
        <begin position="345"/>
        <end position="363"/>
    </location>
</feature>
<feature type="transmembrane region" description="Helical" evidence="1">
    <location>
        <begin position="37"/>
        <end position="59"/>
    </location>
</feature>
<evidence type="ECO:0000313" key="2">
    <source>
        <dbReference type="EMBL" id="QTD48652.1"/>
    </source>
</evidence>
<dbReference type="KEGG" id="scor:J3U87_23980"/>
<feature type="transmembrane region" description="Helical" evidence="1">
    <location>
        <begin position="213"/>
        <end position="231"/>
    </location>
</feature>
<evidence type="ECO:0000313" key="3">
    <source>
        <dbReference type="Proteomes" id="UP000663929"/>
    </source>
</evidence>
<proteinExistence type="predicted"/>
<dbReference type="EMBL" id="CP071793">
    <property type="protein sequence ID" value="QTD48652.1"/>
    <property type="molecule type" value="Genomic_DNA"/>
</dbReference>
<feature type="transmembrane region" description="Helical" evidence="1">
    <location>
        <begin position="100"/>
        <end position="122"/>
    </location>
</feature>